<dbReference type="EMBL" id="CM037629">
    <property type="protein sequence ID" value="KAH7990817.1"/>
    <property type="molecule type" value="Genomic_DNA"/>
</dbReference>
<gene>
    <name evidence="1" type="ORF">K3G42_011834</name>
</gene>
<organism evidence="1 2">
    <name type="scientific">Sphaerodactylus townsendi</name>
    <dbReference type="NCBI Taxonomy" id="933632"/>
    <lineage>
        <taxon>Eukaryota</taxon>
        <taxon>Metazoa</taxon>
        <taxon>Chordata</taxon>
        <taxon>Craniata</taxon>
        <taxon>Vertebrata</taxon>
        <taxon>Euteleostomi</taxon>
        <taxon>Lepidosauria</taxon>
        <taxon>Squamata</taxon>
        <taxon>Bifurcata</taxon>
        <taxon>Gekkota</taxon>
        <taxon>Sphaerodactylidae</taxon>
        <taxon>Sphaerodactylus</taxon>
    </lineage>
</organism>
<proteinExistence type="predicted"/>
<keyword evidence="2" id="KW-1185">Reference proteome</keyword>
<sequence>MLLMSWLYFSLPFVRIRISQLPHPVVVSSASYLFWISQCSHQPPFPFKCHGNGFQILCPKKVAHPTPGHMHHQVASPSSPICPKGSLALAFPFLCESLPTVNDWHQDIG</sequence>
<evidence type="ECO:0000313" key="1">
    <source>
        <dbReference type="EMBL" id="KAH7990817.1"/>
    </source>
</evidence>
<reference evidence="1" key="1">
    <citation type="submission" date="2021-08" db="EMBL/GenBank/DDBJ databases">
        <title>The first chromosome-level gecko genome reveals the dynamic sex chromosomes of Neotropical dwarf geckos (Sphaerodactylidae: Sphaerodactylus).</title>
        <authorList>
            <person name="Pinto B.J."/>
            <person name="Keating S.E."/>
            <person name="Gamble T."/>
        </authorList>
    </citation>
    <scope>NUCLEOTIDE SEQUENCE</scope>
    <source>
        <strain evidence="1">TG3544</strain>
    </source>
</reference>
<evidence type="ECO:0000313" key="2">
    <source>
        <dbReference type="Proteomes" id="UP000827872"/>
    </source>
</evidence>
<comment type="caution">
    <text evidence="1">The sequence shown here is derived from an EMBL/GenBank/DDBJ whole genome shotgun (WGS) entry which is preliminary data.</text>
</comment>
<protein>
    <submittedName>
        <fullName evidence="1">Uncharacterized protein</fullName>
    </submittedName>
</protein>
<dbReference type="Proteomes" id="UP000827872">
    <property type="component" value="Linkage Group LG16"/>
</dbReference>
<name>A0ACB8EEX1_9SAUR</name>
<accession>A0ACB8EEX1</accession>